<dbReference type="SUPFAM" id="SSF52743">
    <property type="entry name" value="Subtilisin-like"/>
    <property type="match status" value="1"/>
</dbReference>
<dbReference type="Gene3D" id="3.40.50.200">
    <property type="entry name" value="Peptidase S8/S53 domain"/>
    <property type="match status" value="1"/>
</dbReference>
<reference evidence="7 8" key="1">
    <citation type="submission" date="2024-08" db="EMBL/GenBank/DDBJ databases">
        <title>Clostridium lapicellarii sp. nov., and Clostridium renhuaiense sp. nov., two species isolated from the mud in a fermentation cellar used for producing sauce-flavour Chinese liquors.</title>
        <authorList>
            <person name="Yang F."/>
            <person name="Wang H."/>
            <person name="Chen L.Q."/>
            <person name="Zhou N."/>
            <person name="Lu J.J."/>
            <person name="Pu X.X."/>
            <person name="Wan B."/>
            <person name="Wang L."/>
            <person name="Liu S.J."/>
        </authorList>
    </citation>
    <scope>NUCLEOTIDE SEQUENCE [LARGE SCALE GENOMIC DNA]</scope>
    <source>
        <strain evidence="7 8">MT-113</strain>
    </source>
</reference>
<feature type="domain" description="Peptidase S8/S53" evidence="6">
    <location>
        <begin position="109"/>
        <end position="377"/>
    </location>
</feature>
<keyword evidence="8" id="KW-1185">Reference proteome</keyword>
<comment type="similarity">
    <text evidence="1 5">Belongs to the peptidase S8 family.</text>
</comment>
<dbReference type="InterPro" id="IPR015500">
    <property type="entry name" value="Peptidase_S8_subtilisin-rel"/>
</dbReference>
<protein>
    <submittedName>
        <fullName evidence="7">S8 family serine peptidase</fullName>
    </submittedName>
</protein>
<feature type="active site" description="Charge relay system" evidence="5">
    <location>
        <position position="118"/>
    </location>
</feature>
<evidence type="ECO:0000313" key="7">
    <source>
        <dbReference type="EMBL" id="MEY8763227.1"/>
    </source>
</evidence>
<dbReference type="PANTHER" id="PTHR43399:SF4">
    <property type="entry name" value="CELL WALL-ASSOCIATED PROTEASE"/>
    <property type="match status" value="1"/>
</dbReference>
<evidence type="ECO:0000256" key="5">
    <source>
        <dbReference type="PROSITE-ProRule" id="PRU01240"/>
    </source>
</evidence>
<sequence length="399" mass="43926">MFSIKNKLEFNLKTSLAKNLYKNYRVIIEYTALPKTIEKKIKTYRGKLIYTIPAINCISAILTPNAISRLIELPQVIHIGADCFALLCANKSIFTSNSIAPGGKYRLTGKGICIGVVDSGVYPHPDLLNPKNKIRKFTDLIKKYKYPYDDNGHGTFISGIICGSGNESNGIYKGIAENSSIYSIKAFNSLGRGLASDILFAIQILLDESKDKNIKIICLPFELCENNYFILSLFEKFFQIAAEMNIAIVVPSGNCGNFQGSMRGIAILNNCITVSGIDTSSRIVKPYIYSSCGPVSKIEKPDLAAACVNICSINSNMEYISERDGMKIYPKPLEDPYTNYTGTSCAAAYISGICALLYENNPELTFNDLISLLKISCELLNIPKRCQGAGIINIDKLLP</sequence>
<keyword evidence="4 5" id="KW-0720">Serine protease</keyword>
<dbReference type="InterPro" id="IPR036852">
    <property type="entry name" value="Peptidase_S8/S53_dom_sf"/>
</dbReference>
<feature type="active site" description="Charge relay system" evidence="5">
    <location>
        <position position="153"/>
    </location>
</feature>
<dbReference type="PANTHER" id="PTHR43399">
    <property type="entry name" value="SUBTILISIN-RELATED"/>
    <property type="match status" value="1"/>
</dbReference>
<dbReference type="InterPro" id="IPR023827">
    <property type="entry name" value="Peptidase_S8_Asp-AS"/>
</dbReference>
<keyword evidence="2 5" id="KW-0645">Protease</keyword>
<comment type="caution">
    <text evidence="7">The sequence shown here is derived from an EMBL/GenBank/DDBJ whole genome shotgun (WGS) entry which is preliminary data.</text>
</comment>
<dbReference type="EMBL" id="JBGFFE010000006">
    <property type="protein sequence ID" value="MEY8763227.1"/>
    <property type="molecule type" value="Genomic_DNA"/>
</dbReference>
<accession>A0ABV4DW61</accession>
<dbReference type="RefSeq" id="WP_294182831.1">
    <property type="nucleotide sequence ID" value="NZ_JBGFFE010000006.1"/>
</dbReference>
<evidence type="ECO:0000313" key="8">
    <source>
        <dbReference type="Proteomes" id="UP001565220"/>
    </source>
</evidence>
<evidence type="ECO:0000259" key="6">
    <source>
        <dbReference type="Pfam" id="PF00082"/>
    </source>
</evidence>
<name>A0ABV4DW61_9CLOT</name>
<feature type="active site" description="Charge relay system" evidence="5">
    <location>
        <position position="344"/>
    </location>
</feature>
<dbReference type="PROSITE" id="PS51892">
    <property type="entry name" value="SUBTILASE"/>
    <property type="match status" value="1"/>
</dbReference>
<keyword evidence="3 5" id="KW-0378">Hydrolase</keyword>
<dbReference type="InterPro" id="IPR051048">
    <property type="entry name" value="Peptidase_S8/S53_subtilisin"/>
</dbReference>
<evidence type="ECO:0000256" key="2">
    <source>
        <dbReference type="ARBA" id="ARBA00022670"/>
    </source>
</evidence>
<dbReference type="PROSITE" id="PS00136">
    <property type="entry name" value="SUBTILASE_ASP"/>
    <property type="match status" value="1"/>
</dbReference>
<dbReference type="PRINTS" id="PR00723">
    <property type="entry name" value="SUBTILISIN"/>
</dbReference>
<dbReference type="Proteomes" id="UP001565220">
    <property type="component" value="Unassembled WGS sequence"/>
</dbReference>
<evidence type="ECO:0000256" key="4">
    <source>
        <dbReference type="ARBA" id="ARBA00022825"/>
    </source>
</evidence>
<dbReference type="PROSITE" id="PS00137">
    <property type="entry name" value="SUBTILASE_HIS"/>
    <property type="match status" value="1"/>
</dbReference>
<organism evidence="7 8">
    <name type="scientific">Clostridium lapidicellarium</name>
    <dbReference type="NCBI Taxonomy" id="3240931"/>
    <lineage>
        <taxon>Bacteria</taxon>
        <taxon>Bacillati</taxon>
        <taxon>Bacillota</taxon>
        <taxon>Clostridia</taxon>
        <taxon>Eubacteriales</taxon>
        <taxon>Clostridiaceae</taxon>
        <taxon>Clostridium</taxon>
    </lineage>
</organism>
<gene>
    <name evidence="7" type="ORF">AB8S09_06155</name>
</gene>
<dbReference type="InterPro" id="IPR000209">
    <property type="entry name" value="Peptidase_S8/S53_dom"/>
</dbReference>
<proteinExistence type="inferred from homology"/>
<dbReference type="Pfam" id="PF00082">
    <property type="entry name" value="Peptidase_S8"/>
    <property type="match status" value="1"/>
</dbReference>
<evidence type="ECO:0000256" key="1">
    <source>
        <dbReference type="ARBA" id="ARBA00011073"/>
    </source>
</evidence>
<dbReference type="InterPro" id="IPR022398">
    <property type="entry name" value="Peptidase_S8_His-AS"/>
</dbReference>
<evidence type="ECO:0000256" key="3">
    <source>
        <dbReference type="ARBA" id="ARBA00022801"/>
    </source>
</evidence>